<proteinExistence type="inferred from homology"/>
<evidence type="ECO:0000256" key="1">
    <source>
        <dbReference type="ARBA" id="ARBA00004496"/>
    </source>
</evidence>
<feature type="domain" description="C2H2-type" evidence="10">
    <location>
        <begin position="69"/>
        <end position="91"/>
    </location>
</feature>
<dbReference type="STRING" id="7574.A0A1S3IEZ0"/>
<comment type="similarity">
    <text evidence="8">Belongs to the REI1 family.</text>
</comment>
<dbReference type="SMART" id="SM00355">
    <property type="entry name" value="ZnF_C2H2"/>
    <property type="match status" value="4"/>
</dbReference>
<evidence type="ECO:0000313" key="13">
    <source>
        <dbReference type="RefSeq" id="XP_013396419.1"/>
    </source>
</evidence>
<feature type="coiled-coil region" evidence="9">
    <location>
        <begin position="82"/>
        <end position="114"/>
    </location>
</feature>
<dbReference type="InterPro" id="IPR036236">
    <property type="entry name" value="Znf_C2H2_sf"/>
</dbReference>
<evidence type="ECO:0000256" key="7">
    <source>
        <dbReference type="ARBA" id="ARBA00022833"/>
    </source>
</evidence>
<evidence type="ECO:0000256" key="4">
    <source>
        <dbReference type="ARBA" id="ARBA00022723"/>
    </source>
</evidence>
<dbReference type="KEGG" id="lak:106163397"/>
<dbReference type="GO" id="GO:0005737">
    <property type="term" value="C:cytoplasm"/>
    <property type="evidence" value="ECO:0007669"/>
    <property type="project" value="UniProtKB-SubCell"/>
</dbReference>
<dbReference type="Pfam" id="PF12171">
    <property type="entry name" value="zf-C2H2_jaz"/>
    <property type="match status" value="1"/>
</dbReference>
<comment type="subcellular location">
    <subcellularLocation>
        <location evidence="1">Cytoplasm</location>
    </subcellularLocation>
</comment>
<evidence type="ECO:0000256" key="5">
    <source>
        <dbReference type="ARBA" id="ARBA00022737"/>
    </source>
</evidence>
<dbReference type="PANTHER" id="PTHR13182:SF8">
    <property type="entry name" value="CYTOPLASMIC 60S SUBUNIT BIOGENESIS FACTOR ZNF622"/>
    <property type="match status" value="1"/>
</dbReference>
<evidence type="ECO:0000313" key="14">
    <source>
        <dbReference type="RefSeq" id="XP_013396420.1"/>
    </source>
</evidence>
<dbReference type="GO" id="GO:0008270">
    <property type="term" value="F:zinc ion binding"/>
    <property type="evidence" value="ECO:0007669"/>
    <property type="project" value="UniProtKB-KW"/>
</dbReference>
<accession>A0A1S3IEZ0</accession>
<evidence type="ECO:0000256" key="3">
    <source>
        <dbReference type="ARBA" id="ARBA00022517"/>
    </source>
</evidence>
<dbReference type="InterPro" id="IPR040025">
    <property type="entry name" value="Znf622/Rei1/Reh1"/>
</dbReference>
<protein>
    <submittedName>
        <fullName evidence="12 13">Zinc finger protein 622</fullName>
    </submittedName>
</protein>
<organism evidence="11 15">
    <name type="scientific">Lingula anatina</name>
    <name type="common">Brachiopod</name>
    <name type="synonym">Lingula unguis</name>
    <dbReference type="NCBI Taxonomy" id="7574"/>
    <lineage>
        <taxon>Eukaryota</taxon>
        <taxon>Metazoa</taxon>
        <taxon>Spiralia</taxon>
        <taxon>Lophotrochozoa</taxon>
        <taxon>Brachiopoda</taxon>
        <taxon>Linguliformea</taxon>
        <taxon>Lingulata</taxon>
        <taxon>Lingulida</taxon>
        <taxon>Linguloidea</taxon>
        <taxon>Lingulidae</taxon>
        <taxon>Lingula</taxon>
    </lineage>
</organism>
<keyword evidence="9" id="KW-0175">Coiled coil</keyword>
<dbReference type="SMART" id="SM00451">
    <property type="entry name" value="ZnF_U1"/>
    <property type="match status" value="2"/>
</dbReference>
<dbReference type="InterPro" id="IPR022755">
    <property type="entry name" value="Znf_C2H2_jaz"/>
</dbReference>
<keyword evidence="4" id="KW-0479">Metal-binding</keyword>
<dbReference type="GO" id="GO:0030687">
    <property type="term" value="C:preribosome, large subunit precursor"/>
    <property type="evidence" value="ECO:0007669"/>
    <property type="project" value="TreeGrafter"/>
</dbReference>
<keyword evidence="3" id="KW-0690">Ribosome biogenesis</keyword>
<dbReference type="GeneID" id="106163397"/>
<evidence type="ECO:0000259" key="10">
    <source>
        <dbReference type="PROSITE" id="PS00028"/>
    </source>
</evidence>
<dbReference type="RefSeq" id="XP_013396419.1">
    <property type="nucleotide sequence ID" value="XM_013540965.2"/>
</dbReference>
<name>A0A1S3IEZ0_LINAN</name>
<evidence type="ECO:0000313" key="12">
    <source>
        <dbReference type="RefSeq" id="XP_013396418.1"/>
    </source>
</evidence>
<sequence length="403" mass="46160">MSLFTCITCRVAFADTDVQRAHYKTDWHRYNLKRKVAELPPVTAESFQQKVLVQRAQVAEQGKDTSGYCSLCSKHFATENALQNHNQSKKHKEIEAKQARRAQAEVQKRNEKNKVKGLHVLDENEKMSHKQPANEALKERLSATGSRMTGGADIEVEEEVEEELVSDEEWDDDEEEMALEECLFCSKILSSLEKNIEHMSVKHGFFIPDAEYVVDLEGLVTYLGEKVAMGHVCLWCNEKGRSFHTKKSVQQHMVDKGHCMLTSDGDAMLEYADFYDYRSSYPDYQEGGDGDQQNDEEQSEGIQPELLLEEGYQLVLPSGSVIGHRSLMKYYKQNLPPVRSQNRSLVAKVTAHYKALAWTGMTGQASVQRARDIQYVQKLRQRHHLKLGMKANMQKHYRDQNPI</sequence>
<dbReference type="PANTHER" id="PTHR13182">
    <property type="entry name" value="ZINC FINGER PROTEIN 622"/>
    <property type="match status" value="1"/>
</dbReference>
<keyword evidence="7" id="KW-0862">Zinc</keyword>
<evidence type="ECO:0000256" key="6">
    <source>
        <dbReference type="ARBA" id="ARBA00022771"/>
    </source>
</evidence>
<dbReference type="RefSeq" id="XP_013396421.1">
    <property type="nucleotide sequence ID" value="XM_013540967.1"/>
</dbReference>
<evidence type="ECO:0000313" key="11">
    <source>
        <dbReference type="Proteomes" id="UP000085678"/>
    </source>
</evidence>
<keyword evidence="6" id="KW-0863">Zinc-finger</keyword>
<dbReference type="PROSITE" id="PS00028">
    <property type="entry name" value="ZINC_FINGER_C2H2_1"/>
    <property type="match status" value="2"/>
</dbReference>
<evidence type="ECO:0000256" key="9">
    <source>
        <dbReference type="SAM" id="Coils"/>
    </source>
</evidence>
<dbReference type="InterPro" id="IPR003604">
    <property type="entry name" value="Matrin/U1-like-C_Znf_C2H2"/>
</dbReference>
<keyword evidence="5" id="KW-0677">Repeat</keyword>
<dbReference type="InterPro" id="IPR013087">
    <property type="entry name" value="Znf_C2H2_type"/>
</dbReference>
<dbReference type="AlphaFoldDB" id="A0A1S3IEZ0"/>
<keyword evidence="2" id="KW-0963">Cytoplasm</keyword>
<dbReference type="SUPFAM" id="SSF57667">
    <property type="entry name" value="beta-beta-alpha zinc fingers"/>
    <property type="match status" value="2"/>
</dbReference>
<dbReference type="GO" id="GO:0003676">
    <property type="term" value="F:nucleic acid binding"/>
    <property type="evidence" value="ECO:0007669"/>
    <property type="project" value="InterPro"/>
</dbReference>
<dbReference type="InterPro" id="IPR041661">
    <property type="entry name" value="ZN622/Rei1/Reh1_Znf-C2H2"/>
</dbReference>
<evidence type="ECO:0000256" key="8">
    <source>
        <dbReference type="ARBA" id="ARBA00034126"/>
    </source>
</evidence>
<reference evidence="12 13" key="1">
    <citation type="submission" date="2025-04" db="UniProtKB">
        <authorList>
            <consortium name="RefSeq"/>
        </authorList>
    </citation>
    <scope>IDENTIFICATION</scope>
    <source>
        <tissue evidence="12 13">Gonads</tissue>
    </source>
</reference>
<dbReference type="OrthoDB" id="19329at2759"/>
<feature type="domain" description="C2H2-type" evidence="10">
    <location>
        <begin position="6"/>
        <end position="28"/>
    </location>
</feature>
<keyword evidence="11" id="KW-1185">Reference proteome</keyword>
<dbReference type="Pfam" id="PF12756">
    <property type="entry name" value="zf-C2H2_2"/>
    <property type="match status" value="1"/>
</dbReference>
<dbReference type="GO" id="GO:0042273">
    <property type="term" value="P:ribosomal large subunit biogenesis"/>
    <property type="evidence" value="ECO:0007669"/>
    <property type="project" value="TreeGrafter"/>
</dbReference>
<evidence type="ECO:0000313" key="15">
    <source>
        <dbReference type="RefSeq" id="XP_013396421.1"/>
    </source>
</evidence>
<gene>
    <name evidence="12 13 14 15" type="primary">LOC106163397</name>
</gene>
<evidence type="ECO:0000256" key="2">
    <source>
        <dbReference type="ARBA" id="ARBA00022490"/>
    </source>
</evidence>
<dbReference type="RefSeq" id="XP_013396420.1">
    <property type="nucleotide sequence ID" value="XM_013540966.1"/>
</dbReference>
<dbReference type="RefSeq" id="XP_013396418.1">
    <property type="nucleotide sequence ID" value="XM_013540964.2"/>
</dbReference>
<dbReference type="Gene3D" id="3.30.160.60">
    <property type="entry name" value="Classic Zinc Finger"/>
    <property type="match status" value="1"/>
</dbReference>
<dbReference type="Proteomes" id="UP000085678">
    <property type="component" value="Unplaced"/>
</dbReference>